<comment type="caution">
    <text evidence="1">The sequence shown here is derived from an EMBL/GenBank/DDBJ whole genome shotgun (WGS) entry which is preliminary data.</text>
</comment>
<evidence type="ECO:0000313" key="2">
    <source>
        <dbReference type="Proteomes" id="UP000195728"/>
    </source>
</evidence>
<evidence type="ECO:0000313" key="1">
    <source>
        <dbReference type="EMBL" id="SCB93666.1"/>
    </source>
</evidence>
<organism evidence="1 2">
    <name type="scientific">Bacillus wiedmannii</name>
    <dbReference type="NCBI Taxonomy" id="1890302"/>
    <lineage>
        <taxon>Bacteria</taxon>
        <taxon>Bacillati</taxon>
        <taxon>Bacillota</taxon>
        <taxon>Bacilli</taxon>
        <taxon>Bacillales</taxon>
        <taxon>Bacillaceae</taxon>
        <taxon>Bacillus</taxon>
        <taxon>Bacillus cereus group</taxon>
    </lineage>
</organism>
<name>A0AB37YL70_9BACI</name>
<sequence length="33" mass="3852">MIERFAYEINPNGFHFFELSGLIIRHGTIVNDT</sequence>
<dbReference type="Proteomes" id="UP000195728">
    <property type="component" value="Unassembled WGS sequence"/>
</dbReference>
<proteinExistence type="predicted"/>
<protein>
    <submittedName>
        <fullName evidence="1">Uncharacterized protein</fullName>
    </submittedName>
</protein>
<dbReference type="AlphaFoldDB" id="A0AB37YL70"/>
<reference evidence="1 2" key="1">
    <citation type="submission" date="2016-08" db="EMBL/GenBank/DDBJ databases">
        <authorList>
            <person name="Loux V."/>
            <person name="Rue O."/>
        </authorList>
    </citation>
    <scope>NUCLEOTIDE SEQUENCE [LARGE SCALE GENOMIC DNA]</scope>
    <source>
        <strain evidence="1 2">WSBC_10311</strain>
    </source>
</reference>
<accession>A0AB37YL70</accession>
<gene>
    <name evidence="1" type="ORF">BC10311_00823</name>
</gene>
<dbReference type="EMBL" id="FMBG01000010">
    <property type="protein sequence ID" value="SCB93666.1"/>
    <property type="molecule type" value="Genomic_DNA"/>
</dbReference>